<dbReference type="EMBL" id="WJPN01000007">
    <property type="protein sequence ID" value="MRH00629.1"/>
    <property type="molecule type" value="Genomic_DNA"/>
</dbReference>
<evidence type="ECO:0000259" key="1">
    <source>
        <dbReference type="PROSITE" id="PS50222"/>
    </source>
</evidence>
<dbReference type="Proteomes" id="UP000437931">
    <property type="component" value="Unassembled WGS sequence"/>
</dbReference>
<dbReference type="AlphaFoldDB" id="A0A6N7Q8H7"/>
<accession>A0A6N7Q8H7</accession>
<dbReference type="Pfam" id="PF13202">
    <property type="entry name" value="EF-hand_5"/>
    <property type="match status" value="3"/>
</dbReference>
<feature type="domain" description="EF-hand" evidence="1">
    <location>
        <begin position="105"/>
        <end position="135"/>
    </location>
</feature>
<dbReference type="InterPro" id="IPR018247">
    <property type="entry name" value="EF_Hand_1_Ca_BS"/>
</dbReference>
<reference evidence="3" key="2">
    <citation type="journal article" date="2020" name="Plant Dis.">
        <title>A Grain Rot of Rice in Iran Caused by a Xanthomonas Strain Closely Related to X. sacchari.</title>
        <authorList>
            <person name="Mirghasempour S.A."/>
            <person name="Huang S."/>
            <person name="Studholme D.J."/>
            <person name="Brady C.L."/>
        </authorList>
    </citation>
    <scope>NUCLEOTIDE SEQUENCE</scope>
    <source>
        <strain evidence="3">SAM114</strain>
    </source>
</reference>
<sequence length="135" mass="14661">MSRGAPHIPSHERRLARRSSLMVALTLSIACTLFAGGIVSAHAQAIDSTTSYLQRMDRDGDGRVSLDEYLAWMSYAFDARDLDHDGVLSPAELPGGRGPPITRAQHLATLTARFRKQDTNGDGYLSARELAAPPQ</sequence>
<gene>
    <name evidence="2" type="ORF">GIY21_10040</name>
    <name evidence="3" type="ORF">GIY22_10035</name>
</gene>
<keyword evidence="2" id="KW-0418">Kinase</keyword>
<dbReference type="PROSITE" id="PS51257">
    <property type="entry name" value="PROKAR_LIPOPROTEIN"/>
    <property type="match status" value="1"/>
</dbReference>
<evidence type="ECO:0000313" key="4">
    <source>
        <dbReference type="Proteomes" id="UP000437931"/>
    </source>
</evidence>
<dbReference type="GO" id="GO:0005509">
    <property type="term" value="F:calcium ion binding"/>
    <property type="evidence" value="ECO:0007669"/>
    <property type="project" value="InterPro"/>
</dbReference>
<comment type="caution">
    <text evidence="2">The sequence shown here is derived from an EMBL/GenBank/DDBJ whole genome shotgun (WGS) entry which is preliminary data.</text>
</comment>
<organism evidence="2 5">
    <name type="scientific">Xanthomonas sontii</name>
    <dbReference type="NCBI Taxonomy" id="2650745"/>
    <lineage>
        <taxon>Bacteria</taxon>
        <taxon>Pseudomonadati</taxon>
        <taxon>Pseudomonadota</taxon>
        <taxon>Gammaproteobacteria</taxon>
        <taxon>Lysobacterales</taxon>
        <taxon>Lysobacteraceae</taxon>
        <taxon>Xanthomonas</taxon>
    </lineage>
</organism>
<dbReference type="PROSITE" id="PS50222">
    <property type="entry name" value="EF_HAND_2"/>
    <property type="match status" value="2"/>
</dbReference>
<dbReference type="Proteomes" id="UP000439314">
    <property type="component" value="Unassembled WGS sequence"/>
</dbReference>
<dbReference type="EMBL" id="WJPM01000007">
    <property type="protein sequence ID" value="MRH74961.1"/>
    <property type="molecule type" value="Genomic_DNA"/>
</dbReference>
<proteinExistence type="predicted"/>
<reference evidence="4 5" key="1">
    <citation type="submission" date="2019-11" db="EMBL/GenBank/DDBJ databases">
        <title>First report of rice panicle blight caused by Xanthomonas sp. in Iran.</title>
        <authorList>
            <person name="Mirghasempour S.A."/>
            <person name="Huang S."/>
            <person name="Brady C.L."/>
            <person name="Studholme D.J."/>
        </authorList>
    </citation>
    <scope>NUCLEOTIDE SEQUENCE [LARGE SCALE GENOMIC DNA]</scope>
    <source>
        <strain evidence="2 5">ASD011</strain>
        <strain evidence="4">SAM114</strain>
    </source>
</reference>
<dbReference type="SUPFAM" id="SSF47473">
    <property type="entry name" value="EF-hand"/>
    <property type="match status" value="1"/>
</dbReference>
<evidence type="ECO:0000313" key="2">
    <source>
        <dbReference type="EMBL" id="MRH00629.1"/>
    </source>
</evidence>
<dbReference type="Gene3D" id="1.10.238.10">
    <property type="entry name" value="EF-hand"/>
    <property type="match status" value="1"/>
</dbReference>
<dbReference type="GO" id="GO:0016301">
    <property type="term" value="F:kinase activity"/>
    <property type="evidence" value="ECO:0007669"/>
    <property type="project" value="UniProtKB-KW"/>
</dbReference>
<dbReference type="PROSITE" id="PS00018">
    <property type="entry name" value="EF_HAND_1"/>
    <property type="match status" value="2"/>
</dbReference>
<protein>
    <submittedName>
        <fullName evidence="2">Calcium-dependent protein kinase 21</fullName>
    </submittedName>
</protein>
<dbReference type="InterPro" id="IPR011992">
    <property type="entry name" value="EF-hand-dom_pair"/>
</dbReference>
<keyword evidence="2" id="KW-0808">Transferase</keyword>
<keyword evidence="4" id="KW-1185">Reference proteome</keyword>
<evidence type="ECO:0000313" key="3">
    <source>
        <dbReference type="EMBL" id="MRH74961.1"/>
    </source>
</evidence>
<evidence type="ECO:0000313" key="5">
    <source>
        <dbReference type="Proteomes" id="UP000439314"/>
    </source>
</evidence>
<dbReference type="InterPro" id="IPR002048">
    <property type="entry name" value="EF_hand_dom"/>
</dbReference>
<name>A0A6N7Q8H7_9XANT</name>
<feature type="domain" description="EF-hand" evidence="1">
    <location>
        <begin position="44"/>
        <end position="79"/>
    </location>
</feature>